<evidence type="ECO:0008006" key="3">
    <source>
        <dbReference type="Google" id="ProtNLM"/>
    </source>
</evidence>
<comment type="caution">
    <text evidence="1">The sequence shown here is derived from an EMBL/GenBank/DDBJ whole genome shotgun (WGS) entry which is preliminary data.</text>
</comment>
<dbReference type="Proteomes" id="UP001497602">
    <property type="component" value="Unassembled WGS sequence"/>
</dbReference>
<sequence length="180" mass="21787">MNFDEYLLQIGKSSCTPEKRMELYNAWRRTKLRNNQIERRKYQKRVELKFSLEDFDRFKSDAEKLKTSVTAVLQNVITKGYQEQVYMMVSHEVLEAIHLKLSEIATSINQIQFHIDNRPNNQVYLEDIKKLEEQFYKLENLYLSFSTPVSLEQFFREEQQKNNRFIEHVQRILDIIKNEL</sequence>
<evidence type="ECO:0000313" key="2">
    <source>
        <dbReference type="Proteomes" id="UP001497602"/>
    </source>
</evidence>
<accession>A0ABM9PIR8</accession>
<proteinExistence type="predicted"/>
<name>A0ABM9PIR8_9FLAO</name>
<protein>
    <recommendedName>
        <fullName evidence="3">Plasmid mobilization relaxosome protein MobC</fullName>
    </recommendedName>
</protein>
<reference evidence="1 2" key="1">
    <citation type="submission" date="2024-05" db="EMBL/GenBank/DDBJ databases">
        <authorList>
            <person name="Duchaud E."/>
        </authorList>
    </citation>
    <scope>NUCLEOTIDE SEQUENCE [LARGE SCALE GENOMIC DNA]</scope>
    <source>
        <strain evidence="1">Ena-SAMPLE-TAB-13-05-2024-13:56:06:370-140305</strain>
    </source>
</reference>
<keyword evidence="2" id="KW-1185">Reference proteome</keyword>
<dbReference type="EMBL" id="CAXJRC010000007">
    <property type="protein sequence ID" value="CAL2105510.1"/>
    <property type="molecule type" value="Genomic_DNA"/>
</dbReference>
<dbReference type="RefSeq" id="WP_348737334.1">
    <property type="nucleotide sequence ID" value="NZ_CAXJRC010000007.1"/>
</dbReference>
<evidence type="ECO:0000313" key="1">
    <source>
        <dbReference type="EMBL" id="CAL2105510.1"/>
    </source>
</evidence>
<organism evidence="1 2">
    <name type="scientific">Tenacibaculum vairaonense</name>
    <dbReference type="NCBI Taxonomy" id="3137860"/>
    <lineage>
        <taxon>Bacteria</taxon>
        <taxon>Pseudomonadati</taxon>
        <taxon>Bacteroidota</taxon>
        <taxon>Flavobacteriia</taxon>
        <taxon>Flavobacteriales</taxon>
        <taxon>Flavobacteriaceae</taxon>
        <taxon>Tenacibaculum</taxon>
    </lineage>
</organism>
<gene>
    <name evidence="1" type="ORF">T190115A13A_160043</name>
</gene>